<dbReference type="InterPro" id="IPR032466">
    <property type="entry name" value="Metal_Hydrolase"/>
</dbReference>
<dbReference type="PANTHER" id="PTHR10443:SF12">
    <property type="entry name" value="DIPEPTIDASE"/>
    <property type="match status" value="1"/>
</dbReference>
<protein>
    <submittedName>
        <fullName evidence="1">Membrane dipeptidase (Peptidase family M19)</fullName>
    </submittedName>
</protein>
<dbReference type="SUPFAM" id="SSF51556">
    <property type="entry name" value="Metallo-dependent hydrolases"/>
    <property type="match status" value="1"/>
</dbReference>
<name>A0A1Y5SF10_9PROT</name>
<dbReference type="RefSeq" id="WP_176244966.1">
    <property type="nucleotide sequence ID" value="NZ_FWFR01000001.1"/>
</dbReference>
<sequence length="342" mass="36998">MGAPVIPPAGADAADWRAQRPWLATLPVCDGLLSWTDYFLPPGASLVEQLKRFQNSGIDHVSVTVGGKGDTAEMAMRTIGRLTASLREAGIAITGSRAAIEQARAEGRLTAAFHFQCATPMAGSLDLVDAFFAAGVHRAILAYNEANIFADGCHESRNAGLTGAGRRLVERMDRAGMRIDLTHCGERTTFEVAEMALSRPPLYSHSNARALYDHERNLSDAQICAAAERDMFIGVNGVGFFLGAEGPEIPREMARHLAHMAGIAGAERLGLGLDFMYLEGSDYAFYHRSRSTWPRGYPSPPWSFLQPEQVGDLVEALEAEGFSRDEIAGILGANYLARVTMP</sequence>
<reference evidence="1 2" key="1">
    <citation type="submission" date="2017-03" db="EMBL/GenBank/DDBJ databases">
        <authorList>
            <person name="Afonso C.L."/>
            <person name="Miller P.J."/>
            <person name="Scott M.A."/>
            <person name="Spackman E."/>
            <person name="Goraichik I."/>
            <person name="Dimitrov K.M."/>
            <person name="Suarez D.L."/>
            <person name="Swayne D.E."/>
        </authorList>
    </citation>
    <scope>NUCLEOTIDE SEQUENCE [LARGE SCALE GENOMIC DNA]</scope>
    <source>
        <strain evidence="1 2">CECT 7691</strain>
    </source>
</reference>
<organism evidence="1 2">
    <name type="scientific">Oceanibacterium hippocampi</name>
    <dbReference type="NCBI Taxonomy" id="745714"/>
    <lineage>
        <taxon>Bacteria</taxon>
        <taxon>Pseudomonadati</taxon>
        <taxon>Pseudomonadota</taxon>
        <taxon>Alphaproteobacteria</taxon>
        <taxon>Sneathiellales</taxon>
        <taxon>Sneathiellaceae</taxon>
        <taxon>Oceanibacterium</taxon>
    </lineage>
</organism>
<dbReference type="InterPro" id="IPR008257">
    <property type="entry name" value="Pept_M19"/>
</dbReference>
<dbReference type="GO" id="GO:0070573">
    <property type="term" value="F:metallodipeptidase activity"/>
    <property type="evidence" value="ECO:0007669"/>
    <property type="project" value="InterPro"/>
</dbReference>
<accession>A0A1Y5SF10</accession>
<evidence type="ECO:0000313" key="2">
    <source>
        <dbReference type="Proteomes" id="UP000193200"/>
    </source>
</evidence>
<keyword evidence="2" id="KW-1185">Reference proteome</keyword>
<gene>
    <name evidence="1" type="ORF">OCH7691_01617</name>
</gene>
<dbReference type="PROSITE" id="PS51365">
    <property type="entry name" value="RENAL_DIPEPTIDASE_2"/>
    <property type="match status" value="1"/>
</dbReference>
<dbReference type="PANTHER" id="PTHR10443">
    <property type="entry name" value="MICROSOMAL DIPEPTIDASE"/>
    <property type="match status" value="1"/>
</dbReference>
<dbReference type="Gene3D" id="3.20.20.140">
    <property type="entry name" value="Metal-dependent hydrolases"/>
    <property type="match status" value="1"/>
</dbReference>
<dbReference type="GO" id="GO:0006508">
    <property type="term" value="P:proteolysis"/>
    <property type="evidence" value="ECO:0007669"/>
    <property type="project" value="InterPro"/>
</dbReference>
<proteinExistence type="predicted"/>
<dbReference type="EMBL" id="FWFR01000001">
    <property type="protein sequence ID" value="SLN38865.1"/>
    <property type="molecule type" value="Genomic_DNA"/>
</dbReference>
<dbReference type="AlphaFoldDB" id="A0A1Y5SF10"/>
<dbReference type="InParanoid" id="A0A1Y5SF10"/>
<dbReference type="Proteomes" id="UP000193200">
    <property type="component" value="Unassembled WGS sequence"/>
</dbReference>
<evidence type="ECO:0000313" key="1">
    <source>
        <dbReference type="EMBL" id="SLN38865.1"/>
    </source>
</evidence>
<dbReference type="Pfam" id="PF01244">
    <property type="entry name" value="Peptidase_M19"/>
    <property type="match status" value="1"/>
</dbReference>